<dbReference type="GO" id="GO:0046040">
    <property type="term" value="P:IMP metabolic process"/>
    <property type="evidence" value="ECO:0007669"/>
    <property type="project" value="TreeGrafter"/>
</dbReference>
<dbReference type="CDD" id="cd00866">
    <property type="entry name" value="PEBP_euk"/>
    <property type="match status" value="1"/>
</dbReference>
<feature type="binding site" evidence="11">
    <location>
        <position position="221"/>
    </location>
    <ligand>
        <name>IMP</name>
        <dbReference type="ChEBI" id="CHEBI:58053"/>
    </ligand>
</feature>
<keyword evidence="16" id="KW-1185">Reference proteome</keyword>
<dbReference type="Gene3D" id="3.40.440.10">
    <property type="entry name" value="Adenylosuccinate Synthetase, subunit A, domain 1"/>
    <property type="match status" value="1"/>
</dbReference>
<keyword evidence="6 11" id="KW-0547">Nucleotide-binding</keyword>
<dbReference type="InterPro" id="IPR042109">
    <property type="entry name" value="Adenylosuccinate_synth_dom1"/>
</dbReference>
<reference evidence="15" key="1">
    <citation type="submission" date="2021-12" db="EMBL/GenBank/DDBJ databases">
        <title>Curvularia clavata genome.</title>
        <authorList>
            <person name="Cao Y."/>
        </authorList>
    </citation>
    <scope>NUCLEOTIDE SEQUENCE</scope>
    <source>
        <strain evidence="15">Yc1106</strain>
    </source>
</reference>
<evidence type="ECO:0000256" key="6">
    <source>
        <dbReference type="ARBA" id="ARBA00022741"/>
    </source>
</evidence>
<evidence type="ECO:0000256" key="10">
    <source>
        <dbReference type="ARBA" id="ARBA00050432"/>
    </source>
</evidence>
<dbReference type="InterPro" id="IPR008914">
    <property type="entry name" value="PEBP"/>
</dbReference>
<dbReference type="HAMAP" id="MF_00011">
    <property type="entry name" value="Adenylosucc_synth"/>
    <property type="match status" value="1"/>
</dbReference>
<dbReference type="AlphaFoldDB" id="A0A9Q9DNA3"/>
<keyword evidence="3 11" id="KW-0963">Cytoplasm</keyword>
<feature type="binding site" evidence="11">
    <location>
        <position position="300"/>
    </location>
    <ligand>
        <name>IMP</name>
        <dbReference type="ChEBI" id="CHEBI:58053"/>
    </ligand>
</feature>
<dbReference type="SUPFAM" id="SSF49777">
    <property type="entry name" value="PEBP-like"/>
    <property type="match status" value="1"/>
</dbReference>
<dbReference type="InterPro" id="IPR033128">
    <property type="entry name" value="Adenylosuccin_syn_Lys_AS"/>
</dbReference>
<evidence type="ECO:0000256" key="1">
    <source>
        <dbReference type="ARBA" id="ARBA00003779"/>
    </source>
</evidence>
<dbReference type="Pfam" id="PF00709">
    <property type="entry name" value="Adenylsucc_synt"/>
    <property type="match status" value="1"/>
</dbReference>
<evidence type="ECO:0000256" key="9">
    <source>
        <dbReference type="ARBA" id="ARBA00023134"/>
    </source>
</evidence>
<comment type="catalytic activity">
    <reaction evidence="10 11 13">
        <text>IMP + L-aspartate + GTP = N(6)-(1,2-dicarboxyethyl)-AMP + GDP + phosphate + 2 H(+)</text>
        <dbReference type="Rhea" id="RHEA:15753"/>
        <dbReference type="ChEBI" id="CHEBI:15378"/>
        <dbReference type="ChEBI" id="CHEBI:29991"/>
        <dbReference type="ChEBI" id="CHEBI:37565"/>
        <dbReference type="ChEBI" id="CHEBI:43474"/>
        <dbReference type="ChEBI" id="CHEBI:57567"/>
        <dbReference type="ChEBI" id="CHEBI:58053"/>
        <dbReference type="ChEBI" id="CHEBI:58189"/>
        <dbReference type="EC" id="6.3.4.4"/>
    </reaction>
</comment>
<feature type="binding site" evidence="11">
    <location>
        <begin position="38"/>
        <end position="41"/>
    </location>
    <ligand>
        <name>IMP</name>
        <dbReference type="ChEBI" id="CHEBI:58053"/>
    </ligand>
</feature>
<feature type="binding site" evidence="11">
    <location>
        <position position="236"/>
    </location>
    <ligand>
        <name>IMP</name>
        <dbReference type="ChEBI" id="CHEBI:58053"/>
    </ligand>
</feature>
<dbReference type="VEuPathDB" id="FungiDB:yc1106_00376"/>
<keyword evidence="7 11" id="KW-0658">Purine biosynthesis</keyword>
<name>A0A9Q9DNA3_CURCL</name>
<comment type="function">
    <text evidence="13">Plays an important role in the de novo pathway of purine nucleotide biosynthesis.</text>
</comment>
<evidence type="ECO:0000313" key="16">
    <source>
        <dbReference type="Proteomes" id="UP001056012"/>
    </source>
</evidence>
<comment type="cofactor">
    <cofactor evidence="11">
        <name>Mg(2+)</name>
        <dbReference type="ChEBI" id="CHEBI:18420"/>
    </cofactor>
    <text evidence="11">Binds 1 Mg(2+) ion per subunit.</text>
</comment>
<dbReference type="PROSITE" id="PS00513">
    <property type="entry name" value="ADENYLOSUCCIN_SYN_2"/>
    <property type="match status" value="1"/>
</dbReference>
<dbReference type="Pfam" id="PF01161">
    <property type="entry name" value="PBP"/>
    <property type="match status" value="1"/>
</dbReference>
<sequence>MPVTVVLGAQWGDEGKGKLADILAHESQICCRAQGGNNAGHTIVAHGVTYDFHILPSGLINPGCINVIGSGCVVHVPSFFKELEALEKHGLHTDGRIFISDRAHVVFDVHQMADGLEEVELGGEMIGTTKKGIGPAYSTKMTRSGLRMCDLFDEAIFETKLRRLAGGFQKRFGDLLKYNVEEEIARYKGFRERLAPYVVDQIPLLASAKEKNAKILVEGANALMLDIDYGTYPFVTSSNTGLGGVITGLNLGWRSLTEVIGVVKAYTTRVGSGPFPTEQLNEVGDKLQKVGHEVGVTTGRKRRCGWLDLVVVKHSHACNDYTAINLTKLDVLDDFAELKVATAYSYKGQKLDGFPANPEILAEVEVQYDTLPGWQKPTTGATSWYDLPHQARSYIEYIEKFIGVKVKWIGVGPAREHMITRATLRIALPKRTESAMYANMNKLVNAAALLLAGTHIATADVAPGFPLSGGNSNLTVVYNGNDTVSPPGEQLPRPITAQRPSIGYTPQSTSNNTSTSYILFMIDIDVPRNGTRVPLLHWLAPNTTLSTPFLSIPEQNPAPYLQPSPPVGDIPHAYNFILLPQPAGFSIPEQYSGLANNRSAEPHRHADDDVPSSQTGGDGWGKSEWEREWGVYGARE</sequence>
<dbReference type="InterPro" id="IPR042111">
    <property type="entry name" value="Adenylosuccinate_synth_dom3"/>
</dbReference>
<evidence type="ECO:0000256" key="8">
    <source>
        <dbReference type="ARBA" id="ARBA00022842"/>
    </source>
</evidence>
<keyword evidence="9 11" id="KW-0342">GTP-binding</keyword>
<dbReference type="PROSITE" id="PS01266">
    <property type="entry name" value="ADENYLOSUCCIN_SYN_1"/>
    <property type="match status" value="1"/>
</dbReference>
<dbReference type="GO" id="GO:0000287">
    <property type="term" value="F:magnesium ion binding"/>
    <property type="evidence" value="ECO:0007669"/>
    <property type="project" value="UniProtKB-UniRule"/>
</dbReference>
<evidence type="ECO:0000256" key="14">
    <source>
        <dbReference type="SAM" id="MobiDB-lite"/>
    </source>
</evidence>
<feature type="region of interest" description="Disordered" evidence="14">
    <location>
        <begin position="595"/>
        <end position="636"/>
    </location>
</feature>
<keyword evidence="4 11" id="KW-0436">Ligase</keyword>
<dbReference type="OrthoDB" id="10265645at2759"/>
<organism evidence="15 16">
    <name type="scientific">Curvularia clavata</name>
    <dbReference type="NCBI Taxonomy" id="95742"/>
    <lineage>
        <taxon>Eukaryota</taxon>
        <taxon>Fungi</taxon>
        <taxon>Dikarya</taxon>
        <taxon>Ascomycota</taxon>
        <taxon>Pezizomycotina</taxon>
        <taxon>Dothideomycetes</taxon>
        <taxon>Pleosporomycetidae</taxon>
        <taxon>Pleosporales</taxon>
        <taxon>Pleosporineae</taxon>
        <taxon>Pleosporaceae</taxon>
        <taxon>Curvularia</taxon>
    </lineage>
</organism>
<dbReference type="NCBIfam" id="NF002223">
    <property type="entry name" value="PRK01117.1"/>
    <property type="match status" value="1"/>
</dbReference>
<protein>
    <recommendedName>
        <fullName evidence="11 13">Adenylosuccinate synthetase</fullName>
        <shortName evidence="11">AMPSase</shortName>
        <shortName evidence="11">AdSS</shortName>
        <ecNumber evidence="11 13">6.3.4.4</ecNumber>
    </recommendedName>
    <alternativeName>
        <fullName evidence="11">IMP--aspartate ligase</fullName>
    </alternativeName>
</protein>
<dbReference type="GO" id="GO:0005737">
    <property type="term" value="C:cytoplasm"/>
    <property type="evidence" value="ECO:0007669"/>
    <property type="project" value="UniProtKB-SubCell"/>
</dbReference>
<dbReference type="InterPro" id="IPR036610">
    <property type="entry name" value="PEBP-like_sf"/>
</dbReference>
<evidence type="ECO:0000256" key="5">
    <source>
        <dbReference type="ARBA" id="ARBA00022723"/>
    </source>
</evidence>
<dbReference type="SUPFAM" id="SSF52540">
    <property type="entry name" value="P-loop containing nucleoside triphosphate hydrolases"/>
    <property type="match status" value="1"/>
</dbReference>
<dbReference type="InterPro" id="IPR042110">
    <property type="entry name" value="Adenylosuccinate_synth_dom2"/>
</dbReference>
<dbReference type="EC" id="6.3.4.4" evidence="11 13"/>
<comment type="subunit">
    <text evidence="2 11">Homodimer.</text>
</comment>
<dbReference type="PANTHER" id="PTHR11846">
    <property type="entry name" value="ADENYLOSUCCINATE SYNTHETASE"/>
    <property type="match status" value="1"/>
</dbReference>
<evidence type="ECO:0000256" key="3">
    <source>
        <dbReference type="ARBA" id="ARBA00022490"/>
    </source>
</evidence>
<dbReference type="InterPro" id="IPR027417">
    <property type="entry name" value="P-loop_NTPase"/>
</dbReference>
<dbReference type="GO" id="GO:0004019">
    <property type="term" value="F:adenylosuccinate synthase activity"/>
    <property type="evidence" value="ECO:0007669"/>
    <property type="project" value="UniProtKB-UniRule"/>
</dbReference>
<feature type="active site" evidence="12">
    <location>
        <position position="140"/>
    </location>
</feature>
<keyword evidence="5 11" id="KW-0479">Metal-binding</keyword>
<comment type="function">
    <text evidence="11">Plays an important role in the de novo pathway and in the salvage pathway of purine nucleotide biosynthesis. Catalyzes the first commited step in the biosynthesis of AMP from IMP.</text>
</comment>
<keyword evidence="8 11" id="KW-0460">Magnesium</keyword>
<comment type="function">
    <text evidence="1">Plays an important role in the de novo pathway and in the salvage pathway of purine nucleotide biosynthesis. Catalyzes the first committed step in the biosynthesis of AMP from IMP.</text>
</comment>
<feature type="binding site" evidence="11">
    <location>
        <begin position="13"/>
        <end position="16"/>
    </location>
    <ligand>
        <name>IMP</name>
        <dbReference type="ChEBI" id="CHEBI:58053"/>
    </ligand>
</feature>
<evidence type="ECO:0000256" key="7">
    <source>
        <dbReference type="ARBA" id="ARBA00022755"/>
    </source>
</evidence>
<dbReference type="GO" id="GO:0005525">
    <property type="term" value="F:GTP binding"/>
    <property type="evidence" value="ECO:0007669"/>
    <property type="project" value="UniProtKB-UniRule"/>
</dbReference>
<feature type="binding site" evidence="11">
    <location>
        <position position="143"/>
    </location>
    <ligand>
        <name>IMP</name>
        <dbReference type="ChEBI" id="CHEBI:58053"/>
        <note>ligand shared between dimeric partners</note>
    </ligand>
</feature>
<dbReference type="Proteomes" id="UP001056012">
    <property type="component" value="Chromosome 1"/>
</dbReference>
<feature type="binding site" evidence="11">
    <location>
        <begin position="12"/>
        <end position="18"/>
    </location>
    <ligand>
        <name>GTP</name>
        <dbReference type="ChEBI" id="CHEBI:37565"/>
    </ligand>
</feature>
<feature type="active site" description="Proton donor" evidence="11">
    <location>
        <position position="41"/>
    </location>
</feature>
<comment type="subcellular location">
    <subcellularLocation>
        <location evidence="11">Cytoplasm</location>
    </subcellularLocation>
</comment>
<feature type="compositionally biased region" description="Basic and acidic residues" evidence="14">
    <location>
        <begin position="621"/>
        <end position="636"/>
    </location>
</feature>
<comment type="similarity">
    <text evidence="11 13">Belongs to the adenylosuccinate synthetase family.</text>
</comment>
<dbReference type="Gene3D" id="3.90.170.10">
    <property type="entry name" value="Adenylosuccinate Synthetase, subunit A, domain 3"/>
    <property type="match status" value="1"/>
</dbReference>
<dbReference type="FunFam" id="3.90.170.10:FF:000001">
    <property type="entry name" value="Adenylosuccinate synthetase"/>
    <property type="match status" value="1"/>
</dbReference>
<comment type="pathway">
    <text evidence="11 13">Purine metabolism; AMP biosynthesis via de novo pathway; AMP from IMP: step 1/2.</text>
</comment>
<evidence type="ECO:0000256" key="11">
    <source>
        <dbReference type="HAMAP-Rule" id="MF_03125"/>
    </source>
</evidence>
<feature type="binding site" evidence="11">
    <location>
        <begin position="40"/>
        <end position="42"/>
    </location>
    <ligand>
        <name>GTP</name>
        <dbReference type="ChEBI" id="CHEBI:37565"/>
    </ligand>
</feature>
<dbReference type="FunFam" id="1.10.300.10:FF:000002">
    <property type="entry name" value="Adenylosuccinate synthetase, chloroplastic"/>
    <property type="match status" value="1"/>
</dbReference>
<evidence type="ECO:0000256" key="2">
    <source>
        <dbReference type="ARBA" id="ARBA00011738"/>
    </source>
</evidence>
<proteinExistence type="inferred from homology"/>
<dbReference type="NCBIfam" id="TIGR00184">
    <property type="entry name" value="purA"/>
    <property type="match status" value="1"/>
</dbReference>
<dbReference type="CDD" id="cd03108">
    <property type="entry name" value="AdSS"/>
    <property type="match status" value="1"/>
</dbReference>
<evidence type="ECO:0000256" key="4">
    <source>
        <dbReference type="ARBA" id="ARBA00022598"/>
    </source>
</evidence>
<feature type="active site" description="Proton acceptor" evidence="11">
    <location>
        <position position="13"/>
    </location>
</feature>
<evidence type="ECO:0000256" key="13">
    <source>
        <dbReference type="RuleBase" id="RU000520"/>
    </source>
</evidence>
<dbReference type="SMART" id="SM00788">
    <property type="entry name" value="Adenylsucc_synt"/>
    <property type="match status" value="1"/>
</dbReference>
<dbReference type="EMBL" id="CP089274">
    <property type="protein sequence ID" value="USP73102.1"/>
    <property type="molecule type" value="Genomic_DNA"/>
</dbReference>
<dbReference type="Gene3D" id="1.10.300.10">
    <property type="entry name" value="Adenylosuccinate Synthetase, subunit A, domain 2"/>
    <property type="match status" value="1"/>
</dbReference>
<dbReference type="InterPro" id="IPR018220">
    <property type="entry name" value="Adenylosuccin_syn_GTP-bd"/>
</dbReference>
<accession>A0A9Q9DNA3</accession>
<dbReference type="InterPro" id="IPR035810">
    <property type="entry name" value="PEBP_euk"/>
</dbReference>
<feature type="binding site" evidence="11">
    <location>
        <begin position="296"/>
        <end position="302"/>
    </location>
    <ligand>
        <name>substrate</name>
    </ligand>
</feature>
<feature type="binding site" evidence="11">
    <location>
        <begin position="410"/>
        <end position="412"/>
    </location>
    <ligand>
        <name>GTP</name>
        <dbReference type="ChEBI" id="CHEBI:37565"/>
    </ligand>
</feature>
<feature type="binding site" evidence="11">
    <location>
        <begin position="328"/>
        <end position="330"/>
    </location>
    <ligand>
        <name>GTP</name>
        <dbReference type="ChEBI" id="CHEBI:37565"/>
    </ligand>
</feature>
<dbReference type="GO" id="GO:0044208">
    <property type="term" value="P:'de novo' AMP biosynthetic process"/>
    <property type="evidence" value="ECO:0007669"/>
    <property type="project" value="UniProtKB-UniRule"/>
</dbReference>
<feature type="binding site" evidence="11">
    <location>
        <position position="13"/>
    </location>
    <ligand>
        <name>Mg(2+)</name>
        <dbReference type="ChEBI" id="CHEBI:18420"/>
    </ligand>
</feature>
<feature type="binding site" evidence="11">
    <location>
        <position position="129"/>
    </location>
    <ligand>
        <name>IMP</name>
        <dbReference type="ChEBI" id="CHEBI:58053"/>
    </ligand>
</feature>
<dbReference type="PANTHER" id="PTHR11846:SF0">
    <property type="entry name" value="ADENYLOSUCCINATE SYNTHETASE"/>
    <property type="match status" value="1"/>
</dbReference>
<gene>
    <name evidence="15" type="ORF">yc1106_00376</name>
</gene>
<evidence type="ECO:0000256" key="12">
    <source>
        <dbReference type="PROSITE-ProRule" id="PRU10134"/>
    </source>
</evidence>
<feature type="binding site" evidence="11">
    <location>
        <position position="302"/>
    </location>
    <ligand>
        <name>GTP</name>
        <dbReference type="ChEBI" id="CHEBI:37565"/>
    </ligand>
</feature>
<dbReference type="InterPro" id="IPR001114">
    <property type="entry name" value="Adenylosuccinate_synthetase"/>
</dbReference>
<dbReference type="Gene3D" id="3.90.280.10">
    <property type="entry name" value="PEBP-like"/>
    <property type="match status" value="1"/>
</dbReference>
<feature type="binding site" evidence="11">
    <location>
        <position position="40"/>
    </location>
    <ligand>
        <name>Mg(2+)</name>
        <dbReference type="ChEBI" id="CHEBI:18420"/>
    </ligand>
</feature>
<evidence type="ECO:0000313" key="15">
    <source>
        <dbReference type="EMBL" id="USP73102.1"/>
    </source>
</evidence>